<dbReference type="Proteomes" id="UP000294535">
    <property type="component" value="Unassembled WGS sequence"/>
</dbReference>
<keyword evidence="1" id="KW-0812">Transmembrane</keyword>
<keyword evidence="1" id="KW-1133">Transmembrane helix</keyword>
<dbReference type="EMBL" id="SNYF01000006">
    <property type="protein sequence ID" value="TDQ17325.1"/>
    <property type="molecule type" value="Genomic_DNA"/>
</dbReference>
<evidence type="ECO:0000313" key="2">
    <source>
        <dbReference type="EMBL" id="TDQ17325.1"/>
    </source>
</evidence>
<organism evidence="2 3">
    <name type="scientific">Algoriphagus boseongensis</name>
    <dbReference type="NCBI Taxonomy" id="1442587"/>
    <lineage>
        <taxon>Bacteria</taxon>
        <taxon>Pseudomonadati</taxon>
        <taxon>Bacteroidota</taxon>
        <taxon>Cytophagia</taxon>
        <taxon>Cytophagales</taxon>
        <taxon>Cyclobacteriaceae</taxon>
        <taxon>Algoriphagus</taxon>
    </lineage>
</organism>
<dbReference type="AlphaFoldDB" id="A0A4R6T7V1"/>
<name>A0A4R6T7V1_9BACT</name>
<sequence>MLYQLPLNLSLLLILLDFGLIVSVIHSSKWERWRALSRIATLVIFCGFSVLKLIGTSPTFLASSPNELVFKSDDEIGKLYFARNGDNGLFIFWEEKINGKEGRLTFEMEGIYPNSLLIFKEINQKLLEFRPDLELDGDTWKPIPVEINYSEFQPISQEGELAFKSHRKVAWANYASQAVSLMFLASFLSTSFKRRSKTS</sequence>
<evidence type="ECO:0000313" key="3">
    <source>
        <dbReference type="Proteomes" id="UP000294535"/>
    </source>
</evidence>
<evidence type="ECO:0000256" key="1">
    <source>
        <dbReference type="SAM" id="Phobius"/>
    </source>
</evidence>
<feature type="transmembrane region" description="Helical" evidence="1">
    <location>
        <begin position="39"/>
        <end position="61"/>
    </location>
</feature>
<reference evidence="2 3" key="1">
    <citation type="submission" date="2019-03" db="EMBL/GenBank/DDBJ databases">
        <title>Genomic Encyclopedia of Type Strains, Phase III (KMG-III): the genomes of soil and plant-associated and newly described type strains.</title>
        <authorList>
            <person name="Whitman W."/>
        </authorList>
    </citation>
    <scope>NUCLEOTIDE SEQUENCE [LARGE SCALE GENOMIC DNA]</scope>
    <source>
        <strain evidence="2 3">CECT 8446</strain>
    </source>
</reference>
<keyword evidence="1" id="KW-0472">Membrane</keyword>
<dbReference type="RefSeq" id="WP_133555256.1">
    <property type="nucleotide sequence ID" value="NZ_SNYF01000006.1"/>
</dbReference>
<gene>
    <name evidence="2" type="ORF">DFQ04_1977</name>
</gene>
<proteinExistence type="predicted"/>
<dbReference type="OrthoDB" id="826136at2"/>
<comment type="caution">
    <text evidence="2">The sequence shown here is derived from an EMBL/GenBank/DDBJ whole genome shotgun (WGS) entry which is preliminary data.</text>
</comment>
<feature type="transmembrane region" description="Helical" evidence="1">
    <location>
        <begin position="171"/>
        <end position="192"/>
    </location>
</feature>
<accession>A0A4R6T7V1</accession>
<protein>
    <submittedName>
        <fullName evidence="2">Uncharacterized protein</fullName>
    </submittedName>
</protein>
<keyword evidence="3" id="KW-1185">Reference proteome</keyword>
<feature type="transmembrane region" description="Helical" evidence="1">
    <location>
        <begin position="6"/>
        <end position="27"/>
    </location>
</feature>